<dbReference type="Gene3D" id="3.40.50.300">
    <property type="entry name" value="P-loop containing nucleotide triphosphate hydrolases"/>
    <property type="match status" value="1"/>
</dbReference>
<dbReference type="EMBL" id="JALZ01000015">
    <property type="protein sequence ID" value="ETX13957.1"/>
    <property type="molecule type" value="Genomic_DNA"/>
</dbReference>
<accession>X7EDF9</accession>
<dbReference type="SUPFAM" id="SSF53795">
    <property type="entry name" value="PEP carboxykinase-like"/>
    <property type="match status" value="1"/>
</dbReference>
<proteinExistence type="predicted"/>
<sequence length="174" mass="18003">MAASSGSRTSARPRPTSPPNRWAPASSWACRSDGVAGPLILHATAVAIGTRGALIRGPSGSGKSALALEMMAAGAALVSDDRVILEDGPDGIALTAPGAIRGLIEARGMGILHADVTDKALLCVVVDLSREETARLPDPKEVCVLSRQVPLIHKMAQPHFAAALVQYLKGGRKE</sequence>
<evidence type="ECO:0000313" key="4">
    <source>
        <dbReference type="Proteomes" id="UP000022447"/>
    </source>
</evidence>
<keyword evidence="3" id="KW-0808">Transferase</keyword>
<gene>
    <name evidence="3" type="ORF">OCH239_05715</name>
</gene>
<organism evidence="3 4">
    <name type="scientific">Roseivivax halodurans JCM 10272</name>
    <dbReference type="NCBI Taxonomy" id="1449350"/>
    <lineage>
        <taxon>Bacteria</taxon>
        <taxon>Pseudomonadati</taxon>
        <taxon>Pseudomonadota</taxon>
        <taxon>Alphaproteobacteria</taxon>
        <taxon>Rhodobacterales</taxon>
        <taxon>Roseobacteraceae</taxon>
        <taxon>Roseivivax</taxon>
    </lineage>
</organism>
<dbReference type="AlphaFoldDB" id="X7EDF9"/>
<dbReference type="STRING" id="1449350.OCH239_05715"/>
<dbReference type="GO" id="GO:0005524">
    <property type="term" value="F:ATP binding"/>
    <property type="evidence" value="ECO:0007669"/>
    <property type="project" value="InterPro"/>
</dbReference>
<dbReference type="CDD" id="cd01918">
    <property type="entry name" value="HprK_C"/>
    <property type="match status" value="1"/>
</dbReference>
<feature type="domain" description="HPr kinase/phosphorylase C-terminal" evidence="2">
    <location>
        <begin position="40"/>
        <end position="113"/>
    </location>
</feature>
<comment type="caution">
    <text evidence="3">The sequence shown here is derived from an EMBL/GenBank/DDBJ whole genome shotgun (WGS) entry which is preliminary data.</text>
</comment>
<feature type="region of interest" description="Disordered" evidence="1">
    <location>
        <begin position="1"/>
        <end position="25"/>
    </location>
</feature>
<keyword evidence="4" id="KW-1185">Reference proteome</keyword>
<dbReference type="Proteomes" id="UP000022447">
    <property type="component" value="Unassembled WGS sequence"/>
</dbReference>
<dbReference type="InterPro" id="IPR011104">
    <property type="entry name" value="Hpr_kin/Pase_C"/>
</dbReference>
<evidence type="ECO:0000259" key="2">
    <source>
        <dbReference type="Pfam" id="PF07475"/>
    </source>
</evidence>
<dbReference type="Pfam" id="PF07475">
    <property type="entry name" value="Hpr_kinase_C"/>
    <property type="match status" value="1"/>
</dbReference>
<dbReference type="InterPro" id="IPR027417">
    <property type="entry name" value="P-loop_NTPase"/>
</dbReference>
<protein>
    <submittedName>
        <fullName evidence="3">HPr kinase</fullName>
    </submittedName>
</protein>
<reference evidence="3 4" key="1">
    <citation type="submission" date="2014-01" db="EMBL/GenBank/DDBJ databases">
        <title>Roseivivax halodurans JCM 10272 Genome Sequencing.</title>
        <authorList>
            <person name="Lai Q."/>
            <person name="Li G."/>
            <person name="Shao Z."/>
        </authorList>
    </citation>
    <scope>NUCLEOTIDE SEQUENCE [LARGE SCALE GENOMIC DNA]</scope>
    <source>
        <strain evidence="3 4">JCM 10272</strain>
    </source>
</reference>
<name>X7EDF9_9RHOB</name>
<feature type="compositionally biased region" description="Low complexity" evidence="1">
    <location>
        <begin position="1"/>
        <end position="14"/>
    </location>
</feature>
<dbReference type="GO" id="GO:0006109">
    <property type="term" value="P:regulation of carbohydrate metabolic process"/>
    <property type="evidence" value="ECO:0007669"/>
    <property type="project" value="InterPro"/>
</dbReference>
<dbReference type="eggNOG" id="COG1493">
    <property type="taxonomic scope" value="Bacteria"/>
</dbReference>
<dbReference type="PATRIC" id="fig|1449350.3.peg.2821"/>
<dbReference type="GO" id="GO:0000155">
    <property type="term" value="F:phosphorelay sensor kinase activity"/>
    <property type="evidence" value="ECO:0007669"/>
    <property type="project" value="InterPro"/>
</dbReference>
<evidence type="ECO:0000256" key="1">
    <source>
        <dbReference type="SAM" id="MobiDB-lite"/>
    </source>
</evidence>
<keyword evidence="3" id="KW-0418">Kinase</keyword>
<evidence type="ECO:0000313" key="3">
    <source>
        <dbReference type="EMBL" id="ETX13957.1"/>
    </source>
</evidence>